<evidence type="ECO:0000313" key="1">
    <source>
        <dbReference type="EMBL" id="QHU27284.1"/>
    </source>
</evidence>
<reference evidence="1" key="1">
    <citation type="journal article" date="2020" name="Nature">
        <title>Giant virus diversity and host interactions through global metagenomics.</title>
        <authorList>
            <person name="Schulz F."/>
            <person name="Roux S."/>
            <person name="Paez-Espino D."/>
            <person name="Jungbluth S."/>
            <person name="Walsh D.A."/>
            <person name="Denef V.J."/>
            <person name="McMahon K.D."/>
            <person name="Konstantinidis K.T."/>
            <person name="Eloe-Fadrosh E.A."/>
            <person name="Kyrpides N.C."/>
            <person name="Woyke T."/>
        </authorList>
    </citation>
    <scope>NUCLEOTIDE SEQUENCE</scope>
    <source>
        <strain evidence="1">GVMAG-M-3300027763-16</strain>
    </source>
</reference>
<organism evidence="1">
    <name type="scientific">viral metagenome</name>
    <dbReference type="NCBI Taxonomy" id="1070528"/>
    <lineage>
        <taxon>unclassified sequences</taxon>
        <taxon>metagenomes</taxon>
        <taxon>organismal metagenomes</taxon>
    </lineage>
</organism>
<sequence>MNSSTTTDNKEIAHHTFTNMEFTGVVIKWELQSHGGQLGGYMSDYHLFIKCGDKVYVDAFMVGDVVISFEELQKNEYLKHYYDLSLMFSKNKNIIFQKPKYTNVEPYIYREDRFWGFDSAYIDAPYKDRTKSLEHTHNVVDNDDSYYYKINPYDLENMEYSSQEVLDDFHKKNKARKMDIFWGGGFCSTYCIYLKVAFDYYIHRKETEYDNLIADYYIQIIERDIRKVFLENKEDVTNLTTLIEKKGLNVDMLKKLHSYIDSASKRDSKIIDTIEDCKRKIEQNIQMLE</sequence>
<dbReference type="AlphaFoldDB" id="A0A6C0LCB8"/>
<dbReference type="EMBL" id="MN740453">
    <property type="protein sequence ID" value="QHU27284.1"/>
    <property type="molecule type" value="Genomic_DNA"/>
</dbReference>
<protein>
    <submittedName>
        <fullName evidence="1">Uncharacterized protein</fullName>
    </submittedName>
</protein>
<name>A0A6C0LCB8_9ZZZZ</name>
<proteinExistence type="predicted"/>
<accession>A0A6C0LCB8</accession>